<dbReference type="Gene3D" id="2.60.120.590">
    <property type="entry name" value="Alpha-ketoglutarate-dependent dioxygenase AlkB-like"/>
    <property type="match status" value="1"/>
</dbReference>
<gene>
    <name evidence="2" type="ORF">OLMES_4388</name>
</gene>
<keyword evidence="3" id="KW-1185">Reference proteome</keyword>
<dbReference type="InterPro" id="IPR032854">
    <property type="entry name" value="ALKBH3"/>
</dbReference>
<evidence type="ECO:0000259" key="1">
    <source>
        <dbReference type="PROSITE" id="PS51471"/>
    </source>
</evidence>
<evidence type="ECO:0000313" key="3">
    <source>
        <dbReference type="Proteomes" id="UP000196027"/>
    </source>
</evidence>
<name>A0A1Y0IG75_9GAMM</name>
<dbReference type="PANTHER" id="PTHR31212:SF4">
    <property type="entry name" value="ALPHA-KETOGLUTARATE-DEPENDENT DIOXYGENASE ALKB HOMOLOG 3"/>
    <property type="match status" value="1"/>
</dbReference>
<dbReference type="Proteomes" id="UP000196027">
    <property type="component" value="Chromosome"/>
</dbReference>
<protein>
    <submittedName>
        <fullName evidence="2">2OG-Fe(II) oxygenase</fullName>
    </submittedName>
</protein>
<dbReference type="PROSITE" id="PS51471">
    <property type="entry name" value="FE2OG_OXY"/>
    <property type="match status" value="1"/>
</dbReference>
<dbReference type="KEGG" id="ome:OLMES_4388"/>
<dbReference type="InterPro" id="IPR037151">
    <property type="entry name" value="AlkB-like_sf"/>
</dbReference>
<dbReference type="GO" id="GO:0051213">
    <property type="term" value="F:dioxygenase activity"/>
    <property type="evidence" value="ECO:0007669"/>
    <property type="project" value="InterPro"/>
</dbReference>
<dbReference type="PANTHER" id="PTHR31212">
    <property type="entry name" value="ALPHA-KETOGLUTARATE-DEPENDENT DIOXYGENASE ALKB HOMOLOG 3"/>
    <property type="match status" value="1"/>
</dbReference>
<dbReference type="EMBL" id="CP021425">
    <property type="protein sequence ID" value="ARU58384.1"/>
    <property type="molecule type" value="Genomic_DNA"/>
</dbReference>
<dbReference type="OrthoDB" id="190276at2"/>
<dbReference type="InterPro" id="IPR005123">
    <property type="entry name" value="Oxoglu/Fe-dep_dioxygenase_dom"/>
</dbReference>
<dbReference type="SUPFAM" id="SSF51197">
    <property type="entry name" value="Clavaminate synthase-like"/>
    <property type="match status" value="1"/>
</dbReference>
<dbReference type="GO" id="GO:0006307">
    <property type="term" value="P:DNA alkylation repair"/>
    <property type="evidence" value="ECO:0007669"/>
    <property type="project" value="InterPro"/>
</dbReference>
<accession>A0A1Y0IG75</accession>
<dbReference type="RefSeq" id="WP_087463169.1">
    <property type="nucleotide sequence ID" value="NZ_CP021425.1"/>
</dbReference>
<evidence type="ECO:0000313" key="2">
    <source>
        <dbReference type="EMBL" id="ARU58384.1"/>
    </source>
</evidence>
<reference evidence="2 3" key="1">
    <citation type="submission" date="2017-05" db="EMBL/GenBank/DDBJ databases">
        <title>Genomic insights into alkan degradation activity of Oleiphilus messinensis.</title>
        <authorList>
            <person name="Kozyavkin S.A."/>
            <person name="Slesarev A.I."/>
            <person name="Golyshin P.N."/>
            <person name="Korzhenkov A."/>
            <person name="Golyshina O.N."/>
            <person name="Toshchakov S.V."/>
        </authorList>
    </citation>
    <scope>NUCLEOTIDE SEQUENCE [LARGE SCALE GENOMIC DNA]</scope>
    <source>
        <strain evidence="2 3">ME102</strain>
    </source>
</reference>
<dbReference type="InterPro" id="IPR027450">
    <property type="entry name" value="AlkB-like"/>
</dbReference>
<proteinExistence type="predicted"/>
<dbReference type="AlphaFoldDB" id="A0A1Y0IG75"/>
<dbReference type="Pfam" id="PF13532">
    <property type="entry name" value="2OG-FeII_Oxy_2"/>
    <property type="match status" value="1"/>
</dbReference>
<sequence>MSTGDLFDQNDLPEMIQLQDGGCLTVQSNFLSAEHAENLRQALHQELAWRQDYISMYGLEVKIPRLQAWYGEHDAQYTYSGLTLQPEPFPEHLAELKKAIEYFCQQQLPPPPKPRSSALTEGFNSVLCNLYRDEHDSVSWHSDDEAELGINPVIASFSLGETRLFQLQHKRDKKQKLGLQLGHNTLLIMSGTTQHHWRHQIPKSRVACAPRINLTFRFIRA</sequence>
<feature type="domain" description="Fe2OG dioxygenase" evidence="1">
    <location>
        <begin position="122"/>
        <end position="220"/>
    </location>
</feature>
<organism evidence="2 3">
    <name type="scientific">Oleiphilus messinensis</name>
    <dbReference type="NCBI Taxonomy" id="141451"/>
    <lineage>
        <taxon>Bacteria</taxon>
        <taxon>Pseudomonadati</taxon>
        <taxon>Pseudomonadota</taxon>
        <taxon>Gammaproteobacteria</taxon>
        <taxon>Oceanospirillales</taxon>
        <taxon>Oleiphilaceae</taxon>
        <taxon>Oleiphilus</taxon>
    </lineage>
</organism>